<reference evidence="1 2" key="1">
    <citation type="submission" date="2016-04" db="EMBL/GenBank/DDBJ databases">
        <title>Complete genome sequence of Thermococcus barossii type strain SHCK-94.</title>
        <authorList>
            <person name="Oger P.M."/>
        </authorList>
    </citation>
    <scope>NUCLEOTIDE SEQUENCE [LARGE SCALE GENOMIC DNA]</scope>
    <source>
        <strain evidence="1 2">SHCK-94</strain>
    </source>
</reference>
<evidence type="ECO:0000313" key="2">
    <source>
        <dbReference type="Proteomes" id="UP000250272"/>
    </source>
</evidence>
<protein>
    <recommendedName>
        <fullName evidence="3">Methyltransferase</fullName>
    </recommendedName>
</protein>
<dbReference type="InterPro" id="IPR022121">
    <property type="entry name" value="Peptidase_M73_camelysin"/>
</dbReference>
<name>A0A2Z2MTL4_9EURY</name>
<dbReference type="InterPro" id="IPR023833">
    <property type="entry name" value="Signal_pept_SipW-depend-type"/>
</dbReference>
<gene>
    <name evidence="1" type="ORF">A3L01_09690</name>
</gene>
<evidence type="ECO:0008006" key="3">
    <source>
        <dbReference type="Google" id="ProtNLM"/>
    </source>
</evidence>
<dbReference type="EMBL" id="CP015101">
    <property type="protein sequence ID" value="ASJ05621.1"/>
    <property type="molecule type" value="Genomic_DNA"/>
</dbReference>
<dbReference type="OrthoDB" id="137379at2157"/>
<sequence length="186" mass="20114">MKMLASLVLVGIVLFGIGAGTWAYFDDTETSNGNYIAAGTLDLVVAGENPLSSNVEYSDYVYPGWSDSTYFPVENAGTIDGKLYLDVSYTDSPGETPEPEPTPDNGELSQYLYVKIYYSDDTTFDAGEIVWEGYVSEWSGEIELGDLPAGATKYIKVEASIDGSVGNEIQGDSLTVDVTFTLEQNT</sequence>
<accession>A0A2Z2MTL4</accession>
<dbReference type="KEGG" id="tbs:A3L01_09690"/>
<dbReference type="GeneID" id="33327050"/>
<dbReference type="NCBIfam" id="TIGR04088">
    <property type="entry name" value="cognate_SipW"/>
    <property type="match status" value="1"/>
</dbReference>
<proteinExistence type="predicted"/>
<dbReference type="Pfam" id="PF12389">
    <property type="entry name" value="Peptidase_M73"/>
    <property type="match status" value="1"/>
</dbReference>
<evidence type="ECO:0000313" key="1">
    <source>
        <dbReference type="EMBL" id="ASJ05621.1"/>
    </source>
</evidence>
<keyword evidence="2" id="KW-1185">Reference proteome</keyword>
<dbReference type="Proteomes" id="UP000250272">
    <property type="component" value="Chromosome"/>
</dbReference>
<dbReference type="RefSeq" id="WP_088865615.1">
    <property type="nucleotide sequence ID" value="NZ_CP015101.1"/>
</dbReference>
<dbReference type="AlphaFoldDB" id="A0A2Z2MTL4"/>
<organism evidence="1 2">
    <name type="scientific">Thermococcus barossii</name>
    <dbReference type="NCBI Taxonomy" id="54077"/>
    <lineage>
        <taxon>Archaea</taxon>
        <taxon>Methanobacteriati</taxon>
        <taxon>Methanobacteriota</taxon>
        <taxon>Thermococci</taxon>
        <taxon>Thermococcales</taxon>
        <taxon>Thermococcaceae</taxon>
        <taxon>Thermococcus</taxon>
    </lineage>
</organism>